<name>A0ABP8VY67_9MICO</name>
<gene>
    <name evidence="1" type="ORF">GCM10025780_19630</name>
</gene>
<dbReference type="EMBL" id="BAABLM010000003">
    <property type="protein sequence ID" value="GAA4675187.1"/>
    <property type="molecule type" value="Genomic_DNA"/>
</dbReference>
<reference evidence="2" key="1">
    <citation type="journal article" date="2019" name="Int. J. Syst. Evol. Microbiol.">
        <title>The Global Catalogue of Microorganisms (GCM) 10K type strain sequencing project: providing services to taxonomists for standard genome sequencing and annotation.</title>
        <authorList>
            <consortium name="The Broad Institute Genomics Platform"/>
            <consortium name="The Broad Institute Genome Sequencing Center for Infectious Disease"/>
            <person name="Wu L."/>
            <person name="Ma J."/>
        </authorList>
    </citation>
    <scope>NUCLEOTIDE SEQUENCE [LARGE SCALE GENOMIC DNA]</scope>
    <source>
        <strain evidence="2">JCM 18956</strain>
    </source>
</reference>
<organism evidence="1 2">
    <name type="scientific">Frondihabitans cladoniiphilus</name>
    <dbReference type="NCBI Taxonomy" id="715785"/>
    <lineage>
        <taxon>Bacteria</taxon>
        <taxon>Bacillati</taxon>
        <taxon>Actinomycetota</taxon>
        <taxon>Actinomycetes</taxon>
        <taxon>Micrococcales</taxon>
        <taxon>Microbacteriaceae</taxon>
        <taxon>Frondihabitans</taxon>
    </lineage>
</organism>
<evidence type="ECO:0000313" key="1">
    <source>
        <dbReference type="EMBL" id="GAA4675187.1"/>
    </source>
</evidence>
<sequence>MPLLQQGIRVILTTGMALMLTACQSPAEERIATPLLGLAGPWAQQFEGAYAEADSDYERQVLRDGEVTLAEYEQTKERLQQCVGDSGYVITWDDAGGFELGSKSDRYPDDFFEKSDAVLRRCEKRWEGSIRFLYEQVRRNPDRQDEASIVVACLQKAGLVTKTYDSKSWARDNEAGRLPYDERSREAESCQLDPLGLQGLQ</sequence>
<evidence type="ECO:0008006" key="3">
    <source>
        <dbReference type="Google" id="ProtNLM"/>
    </source>
</evidence>
<comment type="caution">
    <text evidence="1">The sequence shown here is derived from an EMBL/GenBank/DDBJ whole genome shotgun (WGS) entry which is preliminary data.</text>
</comment>
<protein>
    <recommendedName>
        <fullName evidence="3">Lipoprotein</fullName>
    </recommendedName>
</protein>
<evidence type="ECO:0000313" key="2">
    <source>
        <dbReference type="Proteomes" id="UP001501295"/>
    </source>
</evidence>
<keyword evidence="2" id="KW-1185">Reference proteome</keyword>
<dbReference type="Proteomes" id="UP001501295">
    <property type="component" value="Unassembled WGS sequence"/>
</dbReference>
<proteinExistence type="predicted"/>
<dbReference type="RefSeq" id="WP_345375672.1">
    <property type="nucleotide sequence ID" value="NZ_BAABLM010000003.1"/>
</dbReference>
<accession>A0ABP8VY67</accession>